<dbReference type="AlphaFoldDB" id="A0AAV9V218"/>
<protein>
    <recommendedName>
        <fullName evidence="1">DUF5071 domain-containing protein</fullName>
    </recommendedName>
</protein>
<dbReference type="InterPro" id="IPR031837">
    <property type="entry name" value="DUF5071"/>
</dbReference>
<dbReference type="Gene3D" id="1.25.40.750">
    <property type="entry name" value="Domain of unknown function DUF5071"/>
    <property type="match status" value="1"/>
</dbReference>
<gene>
    <name evidence="2" type="ORF">TWF696_005428</name>
</gene>
<sequence>MSSQEISPDVDLDTLNALPATTFAAQVHPLLSSLAARIFALPARSPVRPYPEVVAITARATEPQTVAAIAAVLTPPYADRTAHNIAWLAFDEILENLPLLTLERYRETLSRLSTLEPPANTVAGTNSDTGHCWVAASATALLHFMDDPTAVWVPKSKSDSLAIRSLSERVTTSAEMQPHIPGLLEWLGDANWPPYTSCRQQLARFPEVAVGPARR</sequence>
<dbReference type="Proteomes" id="UP001375240">
    <property type="component" value="Unassembled WGS sequence"/>
</dbReference>
<evidence type="ECO:0000313" key="2">
    <source>
        <dbReference type="EMBL" id="KAK6353464.1"/>
    </source>
</evidence>
<dbReference type="InterPro" id="IPR038692">
    <property type="entry name" value="Cthe_2751_sf"/>
</dbReference>
<feature type="domain" description="DUF5071" evidence="1">
    <location>
        <begin position="152"/>
        <end position="212"/>
    </location>
</feature>
<evidence type="ECO:0000259" key="1">
    <source>
        <dbReference type="Pfam" id="PF16804"/>
    </source>
</evidence>
<reference evidence="2 3" key="1">
    <citation type="submission" date="2019-10" db="EMBL/GenBank/DDBJ databases">
        <authorList>
            <person name="Palmer J.M."/>
        </authorList>
    </citation>
    <scope>NUCLEOTIDE SEQUENCE [LARGE SCALE GENOMIC DNA]</scope>
    <source>
        <strain evidence="2 3">TWF696</strain>
    </source>
</reference>
<proteinExistence type="predicted"/>
<evidence type="ECO:0000313" key="3">
    <source>
        <dbReference type="Proteomes" id="UP001375240"/>
    </source>
</evidence>
<comment type="caution">
    <text evidence="2">The sequence shown here is derived from an EMBL/GenBank/DDBJ whole genome shotgun (WGS) entry which is preliminary data.</text>
</comment>
<name>A0AAV9V218_9PEZI</name>
<organism evidence="2 3">
    <name type="scientific">Orbilia brochopaga</name>
    <dbReference type="NCBI Taxonomy" id="3140254"/>
    <lineage>
        <taxon>Eukaryota</taxon>
        <taxon>Fungi</taxon>
        <taxon>Dikarya</taxon>
        <taxon>Ascomycota</taxon>
        <taxon>Pezizomycotina</taxon>
        <taxon>Orbiliomycetes</taxon>
        <taxon>Orbiliales</taxon>
        <taxon>Orbiliaceae</taxon>
        <taxon>Orbilia</taxon>
    </lineage>
</organism>
<accession>A0AAV9V218</accession>
<dbReference type="EMBL" id="JAVHNQ010000003">
    <property type="protein sequence ID" value="KAK6353464.1"/>
    <property type="molecule type" value="Genomic_DNA"/>
</dbReference>
<keyword evidence="3" id="KW-1185">Reference proteome</keyword>
<dbReference type="Pfam" id="PF16804">
    <property type="entry name" value="DUF5071"/>
    <property type="match status" value="1"/>
</dbReference>